<dbReference type="Pfam" id="PF13456">
    <property type="entry name" value="RVT_3"/>
    <property type="match status" value="1"/>
</dbReference>
<reference evidence="2" key="1">
    <citation type="submission" date="2022-07" db="EMBL/GenBank/DDBJ databases">
        <authorList>
            <person name="Macas J."/>
            <person name="Novak P."/>
            <person name="Neumann P."/>
        </authorList>
    </citation>
    <scope>NUCLEOTIDE SEQUENCE</scope>
</reference>
<protein>
    <recommendedName>
        <fullName evidence="1">RNase H type-1 domain-containing protein</fullName>
    </recommendedName>
</protein>
<proteinExistence type="predicted"/>
<dbReference type="AlphaFoldDB" id="A0AAV0DJW1"/>
<organism evidence="2 3">
    <name type="scientific">Cuscuta epithymum</name>
    <dbReference type="NCBI Taxonomy" id="186058"/>
    <lineage>
        <taxon>Eukaryota</taxon>
        <taxon>Viridiplantae</taxon>
        <taxon>Streptophyta</taxon>
        <taxon>Embryophyta</taxon>
        <taxon>Tracheophyta</taxon>
        <taxon>Spermatophyta</taxon>
        <taxon>Magnoliopsida</taxon>
        <taxon>eudicotyledons</taxon>
        <taxon>Gunneridae</taxon>
        <taxon>Pentapetalae</taxon>
        <taxon>asterids</taxon>
        <taxon>lamiids</taxon>
        <taxon>Solanales</taxon>
        <taxon>Convolvulaceae</taxon>
        <taxon>Cuscuteae</taxon>
        <taxon>Cuscuta</taxon>
        <taxon>Cuscuta subgen. Cuscuta</taxon>
    </lineage>
</organism>
<name>A0AAV0DJW1_9ASTE</name>
<dbReference type="GO" id="GO:0003676">
    <property type="term" value="F:nucleic acid binding"/>
    <property type="evidence" value="ECO:0007669"/>
    <property type="project" value="InterPro"/>
</dbReference>
<sequence>MASCDLNPNLIRTVALIRNAIGSYTGHISQLDKHNDHSLAIYDVIINLFTHLNFDNIIIEVDNRDIYEGIIGHSIQHWKYWSRICIVKKKLKEFNWTIMHINREVNKAAGYLAYRYTSIKTKNHHFNQFVGILKFDAISYPYVV</sequence>
<dbReference type="GO" id="GO:0004523">
    <property type="term" value="F:RNA-DNA hybrid ribonuclease activity"/>
    <property type="evidence" value="ECO:0007669"/>
    <property type="project" value="InterPro"/>
</dbReference>
<feature type="domain" description="RNase H type-1" evidence="1">
    <location>
        <begin position="14"/>
        <end position="114"/>
    </location>
</feature>
<evidence type="ECO:0000313" key="3">
    <source>
        <dbReference type="Proteomes" id="UP001152523"/>
    </source>
</evidence>
<gene>
    <name evidence="2" type="ORF">CEPIT_LOCUS15590</name>
</gene>
<dbReference type="InterPro" id="IPR002156">
    <property type="entry name" value="RNaseH_domain"/>
</dbReference>
<dbReference type="EMBL" id="CAMAPF010000110">
    <property type="protein sequence ID" value="CAH9101318.1"/>
    <property type="molecule type" value="Genomic_DNA"/>
</dbReference>
<accession>A0AAV0DJW1</accession>
<evidence type="ECO:0000313" key="2">
    <source>
        <dbReference type="EMBL" id="CAH9101318.1"/>
    </source>
</evidence>
<evidence type="ECO:0000259" key="1">
    <source>
        <dbReference type="Pfam" id="PF13456"/>
    </source>
</evidence>
<comment type="caution">
    <text evidence="2">The sequence shown here is derived from an EMBL/GenBank/DDBJ whole genome shotgun (WGS) entry which is preliminary data.</text>
</comment>
<keyword evidence="3" id="KW-1185">Reference proteome</keyword>
<dbReference type="Proteomes" id="UP001152523">
    <property type="component" value="Unassembled WGS sequence"/>
</dbReference>